<organism evidence="3 4">
    <name type="scientific">Phlyctema vagabunda</name>
    <dbReference type="NCBI Taxonomy" id="108571"/>
    <lineage>
        <taxon>Eukaryota</taxon>
        <taxon>Fungi</taxon>
        <taxon>Dikarya</taxon>
        <taxon>Ascomycota</taxon>
        <taxon>Pezizomycotina</taxon>
        <taxon>Leotiomycetes</taxon>
        <taxon>Helotiales</taxon>
        <taxon>Dermateaceae</taxon>
        <taxon>Phlyctema</taxon>
    </lineage>
</organism>
<feature type="compositionally biased region" description="Polar residues" evidence="1">
    <location>
        <begin position="831"/>
        <end position="849"/>
    </location>
</feature>
<dbReference type="InterPro" id="IPR001357">
    <property type="entry name" value="BRCT_dom"/>
</dbReference>
<feature type="region of interest" description="Disordered" evidence="1">
    <location>
        <begin position="806"/>
        <end position="872"/>
    </location>
</feature>
<feature type="compositionally biased region" description="Basic and acidic residues" evidence="1">
    <location>
        <begin position="67"/>
        <end position="79"/>
    </location>
</feature>
<dbReference type="PANTHER" id="PTHR14625">
    <property type="entry name" value="MICROCEPHALIN"/>
    <property type="match status" value="1"/>
</dbReference>
<accession>A0ABR4P2N0</accession>
<feature type="compositionally biased region" description="Polar residues" evidence="1">
    <location>
        <begin position="591"/>
        <end position="607"/>
    </location>
</feature>
<evidence type="ECO:0000313" key="3">
    <source>
        <dbReference type="EMBL" id="KAL3417552.1"/>
    </source>
</evidence>
<feature type="region of interest" description="Disordered" evidence="1">
    <location>
        <begin position="339"/>
        <end position="635"/>
    </location>
</feature>
<protein>
    <recommendedName>
        <fullName evidence="2">BRCT domain-containing protein</fullName>
    </recommendedName>
</protein>
<proteinExistence type="predicted"/>
<dbReference type="Proteomes" id="UP001629113">
    <property type="component" value="Unassembled WGS sequence"/>
</dbReference>
<dbReference type="PANTHER" id="PTHR14625:SF3">
    <property type="entry name" value="MICROCEPHALIN"/>
    <property type="match status" value="1"/>
</dbReference>
<dbReference type="InterPro" id="IPR022047">
    <property type="entry name" value="Microcephalin-like"/>
</dbReference>
<feature type="compositionally biased region" description="Polar residues" evidence="1">
    <location>
        <begin position="407"/>
        <end position="435"/>
    </location>
</feature>
<feature type="compositionally biased region" description="Low complexity" evidence="1">
    <location>
        <begin position="201"/>
        <end position="215"/>
    </location>
</feature>
<feature type="compositionally biased region" description="Polar residues" evidence="1">
    <location>
        <begin position="497"/>
        <end position="506"/>
    </location>
</feature>
<dbReference type="InterPro" id="IPR036420">
    <property type="entry name" value="BRCT_dom_sf"/>
</dbReference>
<feature type="compositionally biased region" description="Polar residues" evidence="1">
    <location>
        <begin position="381"/>
        <end position="394"/>
    </location>
</feature>
<gene>
    <name evidence="3" type="ORF">PVAG01_10562</name>
</gene>
<dbReference type="Gene3D" id="3.40.50.10190">
    <property type="entry name" value="BRCT domain"/>
    <property type="match status" value="1"/>
</dbReference>
<feature type="region of interest" description="Disordered" evidence="1">
    <location>
        <begin position="1023"/>
        <end position="1088"/>
    </location>
</feature>
<sequence length="1181" mass="127869">MSDPSPPVRITRARAAAKVDPKLSVATAASKAKVTRATATTASAAAKRRTRKDDHNENAEEEDELADTMKEIIEPDAPKTRGRQKKAVVPEPAPKEPAAAPRTRGRPKKETTEAPAPEPTRSTRGRAKKAVGADAAAENEDVAEEPVKRTVRGRAPTLTKPAVPKKTVKFQESGKENIAPTVDAKAKEGLATGLKAKPVRKAASAATTTTTATRATRGRAKAEEKEPKSSPLSPKKITQVATAKDKEHSDDELATTEKTPMPLTKSPMKPPGSLFSAAKKIDFTNTSTMSVRKVSVPQDMSASIMASPARRPPQSPFKDAMKASPQKLVLGDSIMMRSPFKPSFPAPQSVAKNPVPKSSFLQSPARRPQSPMKVSEAGSPNKLNSGVTSDQTPKASAFKISRFGTPKTISRTPRNAPFSSVKTQPSPIPEASTTPDMKFSGRLSSIMPREADPAFGSPEAISEEKEAEETQDQSFPDNEPMALELAEAIITAGLKPTVSTENNEAEQNPAFHLREQDESPFDSDSEDELASVSPRYSPEQLTEFNVSAHDFGTSPITPTPFTADNKTSKTSHSSRRAARRSEVGFTPLAKQLSTWMAASPESDSSNGSDREHPSPLRSNPIDFASPSIAQGSPAKSTFFEDEMLVRDDILAADDIPEMLEQDPNFTPVDLIEEDLELAAEADEMSVLEHNEMQSNDEEEVIGLSEHDATNGQTDDLIKEFIQTPTDEQPLEYFEETLADDVLSDNANEDAGVAPSEASQEYGDENAIPIDPTLLDMSRSQPSTFATPKRVMTERVFHTVSKVPLKAAAEDSPMKGTSKKRSASISRLPVSRPSSNLSRNNTVISYSPTKSAARKSHQFEDDDTQMSNAPVTPSKSVVVDWSTAGTPARTPRPDLNTSLLKGAVVFVDVHTSEGADASMLFTELLTEMGARCVKTWTWTPTSEDGSKIGITHVVFKDGGKRTLEKAKATNGVVACVGVGWVLDCERENRWLDEASYAVDTAEVPRGGHRRRKSMEPRALANYNGTLMTPSAKTPNRTKDSFGFLETPGTSKSYRRRESVQWMRSPASSNSSEDHVDDQTMALSPIPTTPGPDTISAYGEAYLDQLNAGAQTPGGAETPYFLHKENLVQKTAPPKQRYDVDGNGVLSEKKDESVMMRLMAARRKSLQWAPKVGSPLARSSQLK</sequence>
<feature type="region of interest" description="Disordered" evidence="1">
    <location>
        <begin position="1"/>
        <end position="181"/>
    </location>
</feature>
<reference evidence="3 4" key="1">
    <citation type="submission" date="2024-06" db="EMBL/GenBank/DDBJ databases">
        <title>Complete genome of Phlyctema vagabunda strain 19-DSS-EL-015.</title>
        <authorList>
            <person name="Fiorenzani C."/>
        </authorList>
    </citation>
    <scope>NUCLEOTIDE SEQUENCE [LARGE SCALE GENOMIC DNA]</scope>
    <source>
        <strain evidence="3 4">19-DSS-EL-015</strain>
    </source>
</reference>
<evidence type="ECO:0000313" key="4">
    <source>
        <dbReference type="Proteomes" id="UP001629113"/>
    </source>
</evidence>
<feature type="region of interest" description="Disordered" evidence="1">
    <location>
        <begin position="197"/>
        <end position="273"/>
    </location>
</feature>
<feature type="domain" description="BRCT" evidence="2">
    <location>
        <begin position="894"/>
        <end position="997"/>
    </location>
</feature>
<evidence type="ECO:0000259" key="2">
    <source>
        <dbReference type="PROSITE" id="PS50172"/>
    </source>
</evidence>
<comment type="caution">
    <text evidence="3">The sequence shown here is derived from an EMBL/GenBank/DDBJ whole genome shotgun (WGS) entry which is preliminary data.</text>
</comment>
<feature type="compositionally biased region" description="Polar residues" evidence="1">
    <location>
        <begin position="554"/>
        <end position="565"/>
    </location>
</feature>
<keyword evidence="4" id="KW-1185">Reference proteome</keyword>
<feature type="region of interest" description="Disordered" evidence="1">
    <location>
        <begin position="302"/>
        <end position="322"/>
    </location>
</feature>
<feature type="compositionally biased region" description="Acidic residues" evidence="1">
    <location>
        <begin position="518"/>
        <end position="529"/>
    </location>
</feature>
<evidence type="ECO:0000256" key="1">
    <source>
        <dbReference type="SAM" id="MobiDB-lite"/>
    </source>
</evidence>
<name>A0ABR4P2N0_9HELO</name>
<dbReference type="SUPFAM" id="SSF52113">
    <property type="entry name" value="BRCT domain"/>
    <property type="match status" value="1"/>
</dbReference>
<dbReference type="CDD" id="cd17716">
    <property type="entry name" value="BRCT_microcephalin_rpt1"/>
    <property type="match status" value="1"/>
</dbReference>
<dbReference type="EMBL" id="JBFCZG010000010">
    <property type="protein sequence ID" value="KAL3417552.1"/>
    <property type="molecule type" value="Genomic_DNA"/>
</dbReference>
<feature type="compositionally biased region" description="Low complexity" evidence="1">
    <location>
        <begin position="24"/>
        <end position="45"/>
    </location>
</feature>
<dbReference type="PROSITE" id="PS50172">
    <property type="entry name" value="BRCT"/>
    <property type="match status" value="1"/>
</dbReference>
<feature type="compositionally biased region" description="Polar residues" evidence="1">
    <location>
        <begin position="1023"/>
        <end position="1033"/>
    </location>
</feature>